<evidence type="ECO:0000256" key="1">
    <source>
        <dbReference type="SAM" id="MobiDB-lite"/>
    </source>
</evidence>
<keyword evidence="3" id="KW-1185">Reference proteome</keyword>
<feature type="region of interest" description="Disordered" evidence="1">
    <location>
        <begin position="1"/>
        <end position="30"/>
    </location>
</feature>
<comment type="caution">
    <text evidence="2">The sequence shown here is derived from an EMBL/GenBank/DDBJ whole genome shotgun (WGS) entry which is preliminary data.</text>
</comment>
<dbReference type="AlphaFoldDB" id="A0A5B7D5E0"/>
<dbReference type="EMBL" id="VSRR010000504">
    <property type="protein sequence ID" value="MPC16406.1"/>
    <property type="molecule type" value="Genomic_DNA"/>
</dbReference>
<evidence type="ECO:0000313" key="3">
    <source>
        <dbReference type="Proteomes" id="UP000324222"/>
    </source>
</evidence>
<protein>
    <submittedName>
        <fullName evidence="2">Uncharacterized protein</fullName>
    </submittedName>
</protein>
<feature type="compositionally biased region" description="Polar residues" evidence="1">
    <location>
        <begin position="13"/>
        <end position="26"/>
    </location>
</feature>
<name>A0A5B7D5E0_PORTR</name>
<sequence>MLSKPDKVKSGWTVPSSQADGNSLSLSRHPKLVRVTPKDDWMSPLNHARLMAPTEDCAQQYITTASDLTTSIP</sequence>
<organism evidence="2 3">
    <name type="scientific">Portunus trituberculatus</name>
    <name type="common">Swimming crab</name>
    <name type="synonym">Neptunus trituberculatus</name>
    <dbReference type="NCBI Taxonomy" id="210409"/>
    <lineage>
        <taxon>Eukaryota</taxon>
        <taxon>Metazoa</taxon>
        <taxon>Ecdysozoa</taxon>
        <taxon>Arthropoda</taxon>
        <taxon>Crustacea</taxon>
        <taxon>Multicrustacea</taxon>
        <taxon>Malacostraca</taxon>
        <taxon>Eumalacostraca</taxon>
        <taxon>Eucarida</taxon>
        <taxon>Decapoda</taxon>
        <taxon>Pleocyemata</taxon>
        <taxon>Brachyura</taxon>
        <taxon>Eubrachyura</taxon>
        <taxon>Portunoidea</taxon>
        <taxon>Portunidae</taxon>
        <taxon>Portuninae</taxon>
        <taxon>Portunus</taxon>
    </lineage>
</organism>
<gene>
    <name evidence="2" type="ORF">E2C01_009229</name>
</gene>
<dbReference type="Proteomes" id="UP000324222">
    <property type="component" value="Unassembled WGS sequence"/>
</dbReference>
<evidence type="ECO:0000313" key="2">
    <source>
        <dbReference type="EMBL" id="MPC16406.1"/>
    </source>
</evidence>
<reference evidence="2 3" key="1">
    <citation type="submission" date="2019-05" db="EMBL/GenBank/DDBJ databases">
        <title>Another draft genome of Portunus trituberculatus and its Hox gene families provides insights of decapod evolution.</title>
        <authorList>
            <person name="Jeong J.-H."/>
            <person name="Song I."/>
            <person name="Kim S."/>
            <person name="Choi T."/>
            <person name="Kim D."/>
            <person name="Ryu S."/>
            <person name="Kim W."/>
        </authorList>
    </citation>
    <scope>NUCLEOTIDE SEQUENCE [LARGE SCALE GENOMIC DNA]</scope>
    <source>
        <tissue evidence="2">Muscle</tissue>
    </source>
</reference>
<proteinExistence type="predicted"/>
<accession>A0A5B7D5E0</accession>